<dbReference type="EMBL" id="JAAYEE010000128">
    <property type="protein sequence ID" value="NLW35384.1"/>
    <property type="molecule type" value="Genomic_DNA"/>
</dbReference>
<evidence type="ECO:0000313" key="2">
    <source>
        <dbReference type="EMBL" id="NLW35384.1"/>
    </source>
</evidence>
<reference evidence="2" key="1">
    <citation type="journal article" date="2020" name="Biotechnol. Biofuels">
        <title>New insights from the biogas microbiome by comprehensive genome-resolved metagenomics of nearly 1600 species originating from multiple anaerobic digesters.</title>
        <authorList>
            <person name="Campanaro S."/>
            <person name="Treu L."/>
            <person name="Rodriguez-R L.M."/>
            <person name="Kovalovszki A."/>
            <person name="Ziels R.M."/>
            <person name="Maus I."/>
            <person name="Zhu X."/>
            <person name="Kougias P.G."/>
            <person name="Basile A."/>
            <person name="Luo G."/>
            <person name="Schluter A."/>
            <person name="Konstantinidis K.T."/>
            <person name="Angelidaki I."/>
        </authorList>
    </citation>
    <scope>NUCLEOTIDE SEQUENCE</scope>
    <source>
        <strain evidence="2">AS06rmzACSIP_7</strain>
    </source>
</reference>
<organism evidence="2 3">
    <name type="scientific">Syntrophorhabdus aromaticivorans</name>
    <dbReference type="NCBI Taxonomy" id="328301"/>
    <lineage>
        <taxon>Bacteria</taxon>
        <taxon>Pseudomonadati</taxon>
        <taxon>Thermodesulfobacteriota</taxon>
        <taxon>Syntrophorhabdia</taxon>
        <taxon>Syntrophorhabdales</taxon>
        <taxon>Syntrophorhabdaceae</taxon>
        <taxon>Syntrophorhabdus</taxon>
    </lineage>
</organism>
<evidence type="ECO:0000313" key="3">
    <source>
        <dbReference type="Proteomes" id="UP000777265"/>
    </source>
</evidence>
<evidence type="ECO:0008006" key="4">
    <source>
        <dbReference type="Google" id="ProtNLM"/>
    </source>
</evidence>
<feature type="signal peptide" evidence="1">
    <location>
        <begin position="1"/>
        <end position="19"/>
    </location>
</feature>
<comment type="caution">
    <text evidence="2">The sequence shown here is derived from an EMBL/GenBank/DDBJ whole genome shotgun (WGS) entry which is preliminary data.</text>
</comment>
<sequence length="188" mass="21433">MRRLFVLVFLLFPFFCSHGEEHIVFYRFGTKDPVAWNQLRKYFVTKGYRISLYDGADNLEEHVENVNRINGLNASLLIAMDYGIGDKNRSMVAVTTAKKGRGNILAIDEVPAVHGAESRELANLVAGTFKKNVMELPLFPLLGVDMPGIFLWVESTPDRSTEVFDKLHDGLQKYLKRGRKNEKQRKGQ</sequence>
<protein>
    <recommendedName>
        <fullName evidence="4">TIR domain-containing protein</fullName>
    </recommendedName>
</protein>
<keyword evidence="1" id="KW-0732">Signal</keyword>
<feature type="chain" id="PRO_5037032498" description="TIR domain-containing protein" evidence="1">
    <location>
        <begin position="20"/>
        <end position="188"/>
    </location>
</feature>
<name>A0A971M499_9BACT</name>
<proteinExistence type="predicted"/>
<evidence type="ECO:0000256" key="1">
    <source>
        <dbReference type="SAM" id="SignalP"/>
    </source>
</evidence>
<accession>A0A971M499</accession>
<dbReference type="Proteomes" id="UP000777265">
    <property type="component" value="Unassembled WGS sequence"/>
</dbReference>
<reference evidence="2" key="2">
    <citation type="submission" date="2020-01" db="EMBL/GenBank/DDBJ databases">
        <authorList>
            <person name="Campanaro S."/>
        </authorList>
    </citation>
    <scope>NUCLEOTIDE SEQUENCE</scope>
    <source>
        <strain evidence="2">AS06rmzACSIP_7</strain>
    </source>
</reference>
<dbReference type="AlphaFoldDB" id="A0A971M499"/>
<gene>
    <name evidence="2" type="ORF">GXY80_07880</name>
</gene>